<evidence type="ECO:0000313" key="2">
    <source>
        <dbReference type="Proteomes" id="UP000241647"/>
    </source>
</evidence>
<protein>
    <submittedName>
        <fullName evidence="1">Uncharacterized protein</fullName>
    </submittedName>
</protein>
<evidence type="ECO:0000313" key="1">
    <source>
        <dbReference type="EMBL" id="PSR63573.1"/>
    </source>
</evidence>
<reference evidence="1 2" key="1">
    <citation type="submission" date="2018-02" db="EMBL/GenBank/DDBJ databases">
        <title>8 Nocardia nova and 1 Nocardia cyriacigeorgica strain used for evolution to TMP-SMX.</title>
        <authorList>
            <person name="Mehta H."/>
            <person name="Weng J."/>
            <person name="Shamoo Y."/>
        </authorList>
    </citation>
    <scope>NUCLEOTIDE SEQUENCE [LARGE SCALE GENOMIC DNA]</scope>
    <source>
        <strain evidence="1 2">ATCC 33727</strain>
    </source>
</reference>
<sequence>MTSFSCPIAGSPTIRRPRRDIACRLPTFRAPLVISDAGALNTLTRLLPDQTPEARLQIPF</sequence>
<comment type="caution">
    <text evidence="1">The sequence shown here is derived from an EMBL/GenBank/DDBJ whole genome shotgun (WGS) entry which is preliminary data.</text>
</comment>
<dbReference type="AlphaFoldDB" id="A0A2T2Z733"/>
<dbReference type="Proteomes" id="UP000241647">
    <property type="component" value="Unassembled WGS sequence"/>
</dbReference>
<gene>
    <name evidence="1" type="ORF">C8259_13055</name>
</gene>
<dbReference type="EMBL" id="PYHS01000005">
    <property type="protein sequence ID" value="PSR63573.1"/>
    <property type="molecule type" value="Genomic_DNA"/>
</dbReference>
<proteinExistence type="predicted"/>
<name>A0A2T2Z733_9NOCA</name>
<organism evidence="1 2">
    <name type="scientific">Nocardia nova</name>
    <dbReference type="NCBI Taxonomy" id="37330"/>
    <lineage>
        <taxon>Bacteria</taxon>
        <taxon>Bacillati</taxon>
        <taxon>Actinomycetota</taxon>
        <taxon>Actinomycetes</taxon>
        <taxon>Mycobacteriales</taxon>
        <taxon>Nocardiaceae</taxon>
        <taxon>Nocardia</taxon>
    </lineage>
</organism>
<accession>A0A2T2Z733</accession>